<accession>A0ABR3PBE3</accession>
<organism evidence="2 3">
    <name type="scientific">Neodothiora populina</name>
    <dbReference type="NCBI Taxonomy" id="2781224"/>
    <lineage>
        <taxon>Eukaryota</taxon>
        <taxon>Fungi</taxon>
        <taxon>Dikarya</taxon>
        <taxon>Ascomycota</taxon>
        <taxon>Pezizomycotina</taxon>
        <taxon>Dothideomycetes</taxon>
        <taxon>Dothideomycetidae</taxon>
        <taxon>Dothideales</taxon>
        <taxon>Dothioraceae</taxon>
        <taxon>Neodothiora</taxon>
    </lineage>
</organism>
<keyword evidence="3" id="KW-1185">Reference proteome</keyword>
<keyword evidence="1" id="KW-1133">Transmembrane helix</keyword>
<sequence>MDSLIFHGYCYGTAIWYALRGACRVYDPEMVIGWFRPPIQSHFVPNDLERYTIKTDAWGLISLALLLVTLSIYASQTSAGFRRAAVLVTVMHHVTTGIGAWDHYKMDSHFNTSMGIGVWANVWLTLVGLAATAVMPGTREGRTLDKKVR</sequence>
<evidence type="ECO:0000313" key="2">
    <source>
        <dbReference type="EMBL" id="KAL1303429.1"/>
    </source>
</evidence>
<dbReference type="PANTHER" id="PTHR39605:SF1">
    <property type="entry name" value="MAJOR FACILITATOR SUPERFAMILY (MFS) PROFILE DOMAIN-CONTAINING PROTEIN"/>
    <property type="match status" value="1"/>
</dbReference>
<feature type="transmembrane region" description="Helical" evidence="1">
    <location>
        <begin position="116"/>
        <end position="137"/>
    </location>
</feature>
<proteinExistence type="predicted"/>
<reference evidence="2 3" key="1">
    <citation type="submission" date="2024-07" db="EMBL/GenBank/DDBJ databases">
        <title>Draft sequence of the Neodothiora populina.</title>
        <authorList>
            <person name="Drown D.D."/>
            <person name="Schuette U.S."/>
            <person name="Buechlein A.B."/>
            <person name="Rusch D.R."/>
            <person name="Winton L.W."/>
            <person name="Adams G.A."/>
        </authorList>
    </citation>
    <scope>NUCLEOTIDE SEQUENCE [LARGE SCALE GENOMIC DNA]</scope>
    <source>
        <strain evidence="2 3">CPC 39397</strain>
    </source>
</reference>
<comment type="caution">
    <text evidence="2">The sequence shown here is derived from an EMBL/GenBank/DDBJ whole genome shotgun (WGS) entry which is preliminary data.</text>
</comment>
<feature type="transmembrane region" description="Helical" evidence="1">
    <location>
        <begin position="57"/>
        <end position="74"/>
    </location>
</feature>
<keyword evidence="1" id="KW-0472">Membrane</keyword>
<dbReference type="RefSeq" id="XP_069199704.1">
    <property type="nucleotide sequence ID" value="XM_069346829.1"/>
</dbReference>
<dbReference type="Proteomes" id="UP001562354">
    <property type="component" value="Unassembled WGS sequence"/>
</dbReference>
<dbReference type="GeneID" id="95980518"/>
<keyword evidence="1" id="KW-0812">Transmembrane</keyword>
<protein>
    <submittedName>
        <fullName evidence="2">Uncharacterized protein</fullName>
    </submittedName>
</protein>
<dbReference type="EMBL" id="JBFMKM010000010">
    <property type="protein sequence ID" value="KAL1303429.1"/>
    <property type="molecule type" value="Genomic_DNA"/>
</dbReference>
<dbReference type="PANTHER" id="PTHR39605">
    <property type="entry name" value="MAJOR FACILITATOR SUPERFAMILY (MFS) PROFILE DOMAIN-CONTAINING PROTEIN"/>
    <property type="match status" value="1"/>
</dbReference>
<evidence type="ECO:0000313" key="3">
    <source>
        <dbReference type="Proteomes" id="UP001562354"/>
    </source>
</evidence>
<evidence type="ECO:0000256" key="1">
    <source>
        <dbReference type="SAM" id="Phobius"/>
    </source>
</evidence>
<gene>
    <name evidence="2" type="ORF">AAFC00_006819</name>
</gene>
<name>A0ABR3PBE3_9PEZI</name>
<feature type="transmembrane region" description="Helical" evidence="1">
    <location>
        <begin position="86"/>
        <end position="104"/>
    </location>
</feature>